<dbReference type="Gene3D" id="1.10.10.60">
    <property type="entry name" value="Homeodomain-like"/>
    <property type="match status" value="1"/>
</dbReference>
<feature type="compositionally biased region" description="Polar residues" evidence="4">
    <location>
        <begin position="968"/>
        <end position="997"/>
    </location>
</feature>
<dbReference type="AlphaFoldDB" id="A0AAQ3RU56"/>
<protein>
    <recommendedName>
        <fullName evidence="5">Homeobox domain-containing protein</fullName>
    </recommendedName>
</protein>
<dbReference type="SMART" id="SM00389">
    <property type="entry name" value="HOX"/>
    <property type="match status" value="1"/>
</dbReference>
<reference evidence="6 7" key="1">
    <citation type="journal article" date="2023" name="Life. Sci Alliance">
        <title>Evolutionary insights into 3D genome organization and epigenetic landscape of Vigna mungo.</title>
        <authorList>
            <person name="Junaid A."/>
            <person name="Singh B."/>
            <person name="Bhatia S."/>
        </authorList>
    </citation>
    <scope>NUCLEOTIDE SEQUENCE [LARGE SCALE GENOMIC DNA]</scope>
    <source>
        <strain evidence="6">Urdbean</strain>
    </source>
</reference>
<feature type="compositionally biased region" description="Low complexity" evidence="4">
    <location>
        <begin position="920"/>
        <end position="929"/>
    </location>
</feature>
<organism evidence="6 7">
    <name type="scientific">Vigna mungo</name>
    <name type="common">Black gram</name>
    <name type="synonym">Phaseolus mungo</name>
    <dbReference type="NCBI Taxonomy" id="3915"/>
    <lineage>
        <taxon>Eukaryota</taxon>
        <taxon>Viridiplantae</taxon>
        <taxon>Streptophyta</taxon>
        <taxon>Embryophyta</taxon>
        <taxon>Tracheophyta</taxon>
        <taxon>Spermatophyta</taxon>
        <taxon>Magnoliopsida</taxon>
        <taxon>eudicotyledons</taxon>
        <taxon>Gunneridae</taxon>
        <taxon>Pentapetalae</taxon>
        <taxon>rosids</taxon>
        <taxon>fabids</taxon>
        <taxon>Fabales</taxon>
        <taxon>Fabaceae</taxon>
        <taxon>Papilionoideae</taxon>
        <taxon>50 kb inversion clade</taxon>
        <taxon>NPAAA clade</taxon>
        <taxon>indigoferoid/millettioid clade</taxon>
        <taxon>Phaseoleae</taxon>
        <taxon>Vigna</taxon>
    </lineage>
</organism>
<dbReference type="GO" id="GO:0003677">
    <property type="term" value="F:DNA binding"/>
    <property type="evidence" value="ECO:0007669"/>
    <property type="project" value="UniProtKB-UniRule"/>
</dbReference>
<dbReference type="Proteomes" id="UP001374535">
    <property type="component" value="Chromosome 6"/>
</dbReference>
<gene>
    <name evidence="6" type="ORF">V8G54_018644</name>
</gene>
<dbReference type="GO" id="GO:0010228">
    <property type="term" value="P:vegetative to reproductive phase transition of meristem"/>
    <property type="evidence" value="ECO:0007669"/>
    <property type="project" value="TreeGrafter"/>
</dbReference>
<dbReference type="EMBL" id="CP144695">
    <property type="protein sequence ID" value="WVZ05298.1"/>
    <property type="molecule type" value="Genomic_DNA"/>
</dbReference>
<feature type="domain" description="Homeobox" evidence="5">
    <location>
        <begin position="66"/>
        <end position="126"/>
    </location>
</feature>
<keyword evidence="2 3" id="KW-0238">DNA-binding</keyword>
<evidence type="ECO:0000313" key="7">
    <source>
        <dbReference type="Proteomes" id="UP001374535"/>
    </source>
</evidence>
<accession>A0AAQ3RU56</accession>
<feature type="compositionally biased region" description="Low complexity" evidence="4">
    <location>
        <begin position="937"/>
        <end position="948"/>
    </location>
</feature>
<evidence type="ECO:0000256" key="4">
    <source>
        <dbReference type="SAM" id="MobiDB-lite"/>
    </source>
</evidence>
<keyword evidence="7" id="KW-1185">Reference proteome</keyword>
<evidence type="ECO:0000256" key="2">
    <source>
        <dbReference type="ARBA" id="ARBA00023125"/>
    </source>
</evidence>
<feature type="region of interest" description="Disordered" evidence="4">
    <location>
        <begin position="407"/>
        <end position="437"/>
    </location>
</feature>
<dbReference type="InterPro" id="IPR001356">
    <property type="entry name" value="HD"/>
</dbReference>
<dbReference type="GO" id="GO:0005634">
    <property type="term" value="C:nucleus"/>
    <property type="evidence" value="ECO:0007669"/>
    <property type="project" value="UniProtKB-SubCell"/>
</dbReference>
<evidence type="ECO:0000256" key="3">
    <source>
        <dbReference type="PROSITE-ProRule" id="PRU00108"/>
    </source>
</evidence>
<dbReference type="PANTHER" id="PTHR33400:SF6">
    <property type="entry name" value="HOMEOBOX PROTEIN LUMINIDEPENDENS"/>
    <property type="match status" value="1"/>
</dbReference>
<feature type="compositionally biased region" description="Basic and acidic residues" evidence="4">
    <location>
        <begin position="1033"/>
        <end position="1062"/>
    </location>
</feature>
<dbReference type="Gene3D" id="1.20.930.10">
    <property type="entry name" value="Conserved domain common to transcription factors TFIIS, elongin A, CRSP70"/>
    <property type="match status" value="1"/>
</dbReference>
<keyword evidence="3" id="KW-0539">Nucleus</keyword>
<evidence type="ECO:0000259" key="5">
    <source>
        <dbReference type="PROSITE" id="PS50071"/>
    </source>
</evidence>
<feature type="compositionally biased region" description="Polar residues" evidence="4">
    <location>
        <begin position="413"/>
        <end position="433"/>
    </location>
</feature>
<feature type="region of interest" description="Disordered" evidence="4">
    <location>
        <begin position="895"/>
        <end position="1062"/>
    </location>
</feature>
<proteinExistence type="predicted"/>
<dbReference type="InterPro" id="IPR009057">
    <property type="entry name" value="Homeodomain-like_sf"/>
</dbReference>
<dbReference type="SUPFAM" id="SSF47676">
    <property type="entry name" value="Conserved domain common to transcription factors TFIIS, elongin A, CRSP70"/>
    <property type="match status" value="1"/>
</dbReference>
<feature type="compositionally biased region" description="Polar residues" evidence="4">
    <location>
        <begin position="895"/>
        <end position="919"/>
    </location>
</feature>
<feature type="compositionally biased region" description="Basic and acidic residues" evidence="4">
    <location>
        <begin position="951"/>
        <end position="965"/>
    </location>
</feature>
<comment type="subcellular location">
    <subcellularLocation>
        <location evidence="1 3">Nucleus</location>
    </subcellularLocation>
</comment>
<dbReference type="PANTHER" id="PTHR33400">
    <property type="entry name" value="ZINC FINGER CCCH DOMAIN-CONTAINING PROTEIN 6-RELATED"/>
    <property type="match status" value="1"/>
</dbReference>
<dbReference type="SUPFAM" id="SSF46689">
    <property type="entry name" value="Homeodomain-like"/>
    <property type="match status" value="1"/>
</dbReference>
<keyword evidence="3" id="KW-0371">Homeobox</keyword>
<dbReference type="PROSITE" id="PS50071">
    <property type="entry name" value="HOMEOBOX_2"/>
    <property type="match status" value="1"/>
</dbReference>
<evidence type="ECO:0000256" key="1">
    <source>
        <dbReference type="ARBA" id="ARBA00004123"/>
    </source>
</evidence>
<dbReference type="InterPro" id="IPR035441">
    <property type="entry name" value="TFIIS/LEDGF_dom_sf"/>
</dbReference>
<evidence type="ECO:0000313" key="6">
    <source>
        <dbReference type="EMBL" id="WVZ05298.1"/>
    </source>
</evidence>
<name>A0AAQ3RU56_VIGMU</name>
<sequence length="1062" mass="118193">MDAWNEDFAEQEIGNSAESFQKFLLSQRDLFHSQIDQFQEIVVTQCKLTGVNPLSQEMAAGALSIKIGKRPRDLLNPKAVNYMQSIFSIKDSISKKELREISALFGVTATQVRDFFTGQRSRVRRLVQLSKERSLGSNSCEDPHDDKIIPDPVRLSNLASVNSTVPSNAEEASCSTHDAALPDLDDSDKHFVDNIFSLMQQEETFSGQEKLMEWILTIQNFSVLLWFLSRGGGITLATWLSKATAEEQTSVLLLILKVLCHLPLHKAIPMHISAILQSVNKLRFYRTSDISNRARILLSKWSKLLARNQVIKKPNGVRPSSDGHKDFGQFAGSESWHSNIDVPEDFLSLSSESLDNFRKVGSPQAAKLLPPSLDDSNKKSTFGVSSSRILVFVTSLLTESRERRKVQLVEQPGQKSVSRSSQVTRAGSVSQGRPMSADDIQKAKMRALFMQNKYGKSGSKESKETKIDSLNKQPQTIPASIAACSSKVPTPPKIDENKKPLLLASKTSNRLEAYSKPKVDVKEPLWEKCMRIQIPWKTPAEVELKDSWSVGGGENSKEVEVQRNRDRREKETIYKTIQEIPPNPKEPWDIEMDYDDTLTLEIPIEQLPDGDGADITVSPNQVAAHTVEGVASTSSTSVAPAEPDLELLAVLLKNPELVFALTSGQAGSIPGEDVVKLLDMIKRGGANLGLSENTNGSYGTSVKAPDKVEVSLPSPTPLSDPRTVRDLSSYYHYLSKILSSFLMSPITVPCTPHFSHNGWRSEASKNPFSRRSVASDRIIQNHAAVTTTNLLTQIPMTSTTALRQQPAVVVSSSRHLSSTTVSPYSLHQATNVNPEKQQPLGHVQIPSSNVGLTMKKNLITTNAPSVNYSGTHSAVAMRGNGTNYVKPVHSLSVQHEGVSNSFPQSSFKLPSPTPSNSASQQQRHQQHIVQEAHYTEPPYRNPSRSYPSQTEKSDHGSESAWRIRQDVPFSSQRIPNNYNTVVGGSRQSGFWDRNNQGGEDFESWSPENSPTRNPRYIPGRNYPDSRVNHGRNHRPEWSRQRGSSEHWDPDRQGNRKWHEQRR</sequence>
<feature type="DNA-binding region" description="Homeobox" evidence="3">
    <location>
        <begin position="68"/>
        <end position="127"/>
    </location>
</feature>